<dbReference type="Pfam" id="PF01532">
    <property type="entry name" value="Glyco_hydro_47"/>
    <property type="match status" value="1"/>
</dbReference>
<feature type="binding site" evidence="11">
    <location>
        <position position="494"/>
    </location>
    <ligand>
        <name>Ca(2+)</name>
        <dbReference type="ChEBI" id="CHEBI:29108"/>
    </ligand>
</feature>
<comment type="caution">
    <text evidence="14">The sequence shown here is derived from an EMBL/GenBank/DDBJ whole genome shotgun (WGS) entry which is preliminary data.</text>
</comment>
<dbReference type="GO" id="GO:0005509">
    <property type="term" value="F:calcium ion binding"/>
    <property type="evidence" value="ECO:0007669"/>
    <property type="project" value="InterPro"/>
</dbReference>
<gene>
    <name evidence="14" type="ORF">OFUS_LOCUS9713</name>
</gene>
<evidence type="ECO:0000256" key="3">
    <source>
        <dbReference type="ARBA" id="ARBA00022692"/>
    </source>
</evidence>
<name>A0A8S4NP15_OWEFU</name>
<dbReference type="InterPro" id="IPR036026">
    <property type="entry name" value="Seven-hairpin_glycosidases"/>
</dbReference>
<keyword evidence="12" id="KW-0326">Glycosidase</keyword>
<keyword evidence="3" id="KW-0812">Transmembrane</keyword>
<evidence type="ECO:0000256" key="2">
    <source>
        <dbReference type="ARBA" id="ARBA00007658"/>
    </source>
</evidence>
<keyword evidence="11" id="KW-0106">Calcium</keyword>
<protein>
    <recommendedName>
        <fullName evidence="12">alpha-1,2-Mannosidase</fullName>
        <ecNumber evidence="12">3.2.1.-</ecNumber>
    </recommendedName>
</protein>
<dbReference type="PANTHER" id="PTHR45679">
    <property type="entry name" value="ER DEGRADATION-ENHANCING ALPHA-MANNOSIDASE-LIKE PROTEIN 2"/>
    <property type="match status" value="1"/>
</dbReference>
<reference evidence="14" key="1">
    <citation type="submission" date="2022-03" db="EMBL/GenBank/DDBJ databases">
        <authorList>
            <person name="Martin C."/>
        </authorList>
    </citation>
    <scope>NUCLEOTIDE SEQUENCE</scope>
</reference>
<keyword evidence="8" id="KW-0325">Glycoprotein</keyword>
<dbReference type="EC" id="3.2.1.-" evidence="12"/>
<dbReference type="AlphaFoldDB" id="A0A8S4NP15"/>
<evidence type="ECO:0000256" key="12">
    <source>
        <dbReference type="RuleBase" id="RU361193"/>
    </source>
</evidence>
<dbReference type="SUPFAM" id="SSF48225">
    <property type="entry name" value="Seven-hairpin glycosidases"/>
    <property type="match status" value="1"/>
</dbReference>
<keyword evidence="15" id="KW-1185">Reference proteome</keyword>
<dbReference type="FunFam" id="1.50.10.10:FF:000016">
    <property type="entry name" value="alpha-1,2-Mannosidase"/>
    <property type="match status" value="1"/>
</dbReference>
<sequence>MKISCWTFIIALFHTVQCSYNLFRDHWEPNDNKYGYFPEEERVRMLDETRKMFQFGWDNYMKYAFPKDELNPIFCEGRGPDYDNPSNININDVLGDFSLTLVDTLDTLAIMGNSSEFKRAVDLVIQHVNFDKPNTVQVFEATIRILGALISAHLIVIDPKQPFGDMVPDFYDNELLELAHDVAGRLLPAFEDTLTGMPYPRINLLHGVPFDCINETCTAGVGTLLLEFGILSKLLDDPVYESVAKRALSALWSYRSNVTGLFGNVINIQTGEWIGQMSGLGAGIDSFYEYLFKAYIMFGDESYLAMFNESYENIKSHMRKGRAECNQGRGNPPLYVNVNMQNGETSNNWIDALQASWPANQVLNGDIEEAICSHAVYYAIWRKYGALPERYNWHLKAPDVTFYPLRPELVESTYILYQATKNPFYLHVGKDILNSLNNHTKAECGYATIHNVNDKDLEDRMESFFLSETCKYLYLLFDKDNYINKNAQEYLFTTEGHILPVKYEYRKHTSNLFFNKEFKSIRRKILQDEEKEEFQSDTVTVDARNNNSTLFNCKKIPEERRHFLPIKNRYLQQLELAVGLDID</sequence>
<evidence type="ECO:0000256" key="7">
    <source>
        <dbReference type="ARBA" id="ARBA00023136"/>
    </source>
</evidence>
<dbReference type="Proteomes" id="UP000749559">
    <property type="component" value="Unassembled WGS sequence"/>
</dbReference>
<comment type="cofactor">
    <cofactor evidence="11">
        <name>Ca(2+)</name>
        <dbReference type="ChEBI" id="CHEBI:29108"/>
    </cofactor>
</comment>
<dbReference type="GO" id="GO:0005975">
    <property type="term" value="P:carbohydrate metabolic process"/>
    <property type="evidence" value="ECO:0007669"/>
    <property type="project" value="InterPro"/>
</dbReference>
<feature type="chain" id="PRO_5035913924" description="alpha-1,2-Mannosidase" evidence="13">
    <location>
        <begin position="19"/>
        <end position="583"/>
    </location>
</feature>
<dbReference type="GO" id="GO:1904380">
    <property type="term" value="P:endoplasmic reticulum mannose trimming"/>
    <property type="evidence" value="ECO:0007669"/>
    <property type="project" value="InterPro"/>
</dbReference>
<comment type="function">
    <text evidence="9">Extracts misfolded glycoproteins, but not glycoproteins undergoing productive folding, from the calnexin cycle. It is directly involved in endoplasmic reticulum-associated degradation (ERAD) and targets misfolded glycoproteins for degradation in an N-glycan-independent manner, probably by forming a complex with SEL1L. It has low mannosidase activity, catalyzing mannose trimming from Man8GlcNAc2 to Man7GlcNAc2.</text>
</comment>
<dbReference type="InterPro" id="IPR044674">
    <property type="entry name" value="EDEM1/2/3"/>
</dbReference>
<organism evidence="14 15">
    <name type="scientific">Owenia fusiformis</name>
    <name type="common">Polychaete worm</name>
    <dbReference type="NCBI Taxonomy" id="6347"/>
    <lineage>
        <taxon>Eukaryota</taxon>
        <taxon>Metazoa</taxon>
        <taxon>Spiralia</taxon>
        <taxon>Lophotrochozoa</taxon>
        <taxon>Annelida</taxon>
        <taxon>Polychaeta</taxon>
        <taxon>Sedentaria</taxon>
        <taxon>Canalipalpata</taxon>
        <taxon>Sabellida</taxon>
        <taxon>Oweniida</taxon>
        <taxon>Oweniidae</taxon>
        <taxon>Owenia</taxon>
    </lineage>
</organism>
<evidence type="ECO:0000313" key="14">
    <source>
        <dbReference type="EMBL" id="CAH1783366.1"/>
    </source>
</evidence>
<evidence type="ECO:0000256" key="10">
    <source>
        <dbReference type="PIRSR" id="PIRSR601382-1"/>
    </source>
</evidence>
<dbReference type="EMBL" id="CAIIXF020000005">
    <property type="protein sequence ID" value="CAH1783366.1"/>
    <property type="molecule type" value="Genomic_DNA"/>
</dbReference>
<keyword evidence="4" id="KW-0256">Endoplasmic reticulum</keyword>
<dbReference type="Gene3D" id="1.50.10.10">
    <property type="match status" value="1"/>
</dbReference>
<evidence type="ECO:0000256" key="11">
    <source>
        <dbReference type="PIRSR" id="PIRSR601382-2"/>
    </source>
</evidence>
<accession>A0A8S4NP15</accession>
<keyword evidence="13" id="KW-0732">Signal</keyword>
<evidence type="ECO:0000256" key="5">
    <source>
        <dbReference type="ARBA" id="ARBA00022968"/>
    </source>
</evidence>
<evidence type="ECO:0000256" key="4">
    <source>
        <dbReference type="ARBA" id="ARBA00022824"/>
    </source>
</evidence>
<feature type="active site" description="Proton donor" evidence="10">
    <location>
        <position position="389"/>
    </location>
</feature>
<evidence type="ECO:0000313" key="15">
    <source>
        <dbReference type="Proteomes" id="UP000749559"/>
    </source>
</evidence>
<dbReference type="PRINTS" id="PR00747">
    <property type="entry name" value="GLYHDRLASE47"/>
</dbReference>
<feature type="signal peptide" evidence="13">
    <location>
        <begin position="1"/>
        <end position="18"/>
    </location>
</feature>
<evidence type="ECO:0000256" key="6">
    <source>
        <dbReference type="ARBA" id="ARBA00022989"/>
    </source>
</evidence>
<keyword evidence="7" id="KW-0472">Membrane</keyword>
<keyword evidence="6" id="KW-1133">Transmembrane helix</keyword>
<evidence type="ECO:0000256" key="1">
    <source>
        <dbReference type="ARBA" id="ARBA00004648"/>
    </source>
</evidence>
<feature type="active site" description="Proton donor" evidence="10">
    <location>
        <position position="140"/>
    </location>
</feature>
<proteinExistence type="inferred from homology"/>
<feature type="active site" evidence="10">
    <location>
        <position position="285"/>
    </location>
</feature>
<keyword evidence="5" id="KW-0735">Signal-anchor</keyword>
<comment type="similarity">
    <text evidence="2 12">Belongs to the glycosyl hydrolase 47 family.</text>
</comment>
<feature type="active site" evidence="10">
    <location>
        <position position="408"/>
    </location>
</feature>
<keyword evidence="12" id="KW-0378">Hydrolase</keyword>
<evidence type="ECO:0000256" key="9">
    <source>
        <dbReference type="ARBA" id="ARBA00060207"/>
    </source>
</evidence>
<dbReference type="GO" id="GO:0004571">
    <property type="term" value="F:mannosyl-oligosaccharide 1,2-alpha-mannosidase activity"/>
    <property type="evidence" value="ECO:0007669"/>
    <property type="project" value="InterPro"/>
</dbReference>
<dbReference type="OrthoDB" id="8118055at2759"/>
<dbReference type="GO" id="GO:0044322">
    <property type="term" value="C:endoplasmic reticulum quality control compartment"/>
    <property type="evidence" value="ECO:0007669"/>
    <property type="project" value="GOC"/>
</dbReference>
<comment type="subcellular location">
    <subcellularLocation>
        <location evidence="1">Endoplasmic reticulum membrane</location>
        <topology evidence="1">Single-pass type II membrane protein</topology>
    </subcellularLocation>
</comment>
<dbReference type="GO" id="GO:0005789">
    <property type="term" value="C:endoplasmic reticulum membrane"/>
    <property type="evidence" value="ECO:0007669"/>
    <property type="project" value="UniProtKB-SubCell"/>
</dbReference>
<dbReference type="InterPro" id="IPR012341">
    <property type="entry name" value="6hp_glycosidase-like_sf"/>
</dbReference>
<evidence type="ECO:0000256" key="8">
    <source>
        <dbReference type="ARBA" id="ARBA00023180"/>
    </source>
</evidence>
<dbReference type="InterPro" id="IPR001382">
    <property type="entry name" value="Glyco_hydro_47"/>
</dbReference>
<keyword evidence="11" id="KW-0479">Metal-binding</keyword>
<evidence type="ECO:0000256" key="13">
    <source>
        <dbReference type="SAM" id="SignalP"/>
    </source>
</evidence>
<dbReference type="PANTHER" id="PTHR45679:SF5">
    <property type="entry name" value="ER DEGRADATION-ENHANCING ALPHA-MANNOSIDASE-LIKE PROTEIN 1"/>
    <property type="match status" value="1"/>
</dbReference>